<accession>A0A383DGD1</accession>
<dbReference type="EMBL" id="UINC01216971">
    <property type="protein sequence ID" value="SVE43359.1"/>
    <property type="molecule type" value="Genomic_DNA"/>
</dbReference>
<organism evidence="1">
    <name type="scientific">marine metagenome</name>
    <dbReference type="NCBI Taxonomy" id="408172"/>
    <lineage>
        <taxon>unclassified sequences</taxon>
        <taxon>metagenomes</taxon>
        <taxon>ecological metagenomes</taxon>
    </lineage>
</organism>
<sequence length="48" mass="5553">GPKGIAGQPEVRVRFVYPISRTLKKFFYANELGQDLGSRWRTRQDSNL</sequence>
<evidence type="ECO:0000313" key="1">
    <source>
        <dbReference type="EMBL" id="SVE43359.1"/>
    </source>
</evidence>
<name>A0A383DGD1_9ZZZZ</name>
<proteinExistence type="predicted"/>
<reference evidence="1" key="1">
    <citation type="submission" date="2018-05" db="EMBL/GenBank/DDBJ databases">
        <authorList>
            <person name="Lanie J.A."/>
            <person name="Ng W.-L."/>
            <person name="Kazmierczak K.M."/>
            <person name="Andrzejewski T.M."/>
            <person name="Davidsen T.M."/>
            <person name="Wayne K.J."/>
            <person name="Tettelin H."/>
            <person name="Glass J.I."/>
            <person name="Rusch D."/>
            <person name="Podicherti R."/>
            <person name="Tsui H.-C.T."/>
            <person name="Winkler M.E."/>
        </authorList>
    </citation>
    <scope>NUCLEOTIDE SEQUENCE</scope>
</reference>
<feature type="non-terminal residue" evidence="1">
    <location>
        <position position="1"/>
    </location>
</feature>
<gene>
    <name evidence="1" type="ORF">METZ01_LOCUS496213</name>
</gene>
<protein>
    <submittedName>
        <fullName evidence="1">Uncharacterized protein</fullName>
    </submittedName>
</protein>
<dbReference type="AlphaFoldDB" id="A0A383DGD1"/>